<evidence type="ECO:0000313" key="2">
    <source>
        <dbReference type="EMBL" id="OGC51404.1"/>
    </source>
</evidence>
<sequence>MFVEESLKIKDFIEKENLRNLKVLNIGSADKNFRTYIQPYIDRNIIKPLEERNCKVFNLDLYGGEGVDIRLDFDHLNELNDEFDLVFCCNSFEHAKNKENLGNELVRLTKKGGFIIVTTPYVYPYHLDPIDTLFRPTVEEQLNYLKGVTLIEGTYINVTAPYESRGKILPLFVMKVLMVLKSIRYKLKGEKYSFFKDIIRIFSTWKVTFLLLKKD</sequence>
<evidence type="ECO:0000313" key="3">
    <source>
        <dbReference type="Proteomes" id="UP000177371"/>
    </source>
</evidence>
<feature type="domain" description="Methyltransferase type 11" evidence="1">
    <location>
        <begin position="70"/>
        <end position="117"/>
    </location>
</feature>
<dbReference type="SUPFAM" id="SSF53335">
    <property type="entry name" value="S-adenosyl-L-methionine-dependent methyltransferases"/>
    <property type="match status" value="1"/>
</dbReference>
<accession>A0A1F4V2H4</accession>
<protein>
    <recommendedName>
        <fullName evidence="1">Methyltransferase type 11 domain-containing protein</fullName>
    </recommendedName>
</protein>
<dbReference type="InterPro" id="IPR029063">
    <property type="entry name" value="SAM-dependent_MTases_sf"/>
</dbReference>
<dbReference type="GO" id="GO:0008757">
    <property type="term" value="F:S-adenosylmethionine-dependent methyltransferase activity"/>
    <property type="evidence" value="ECO:0007669"/>
    <property type="project" value="InterPro"/>
</dbReference>
<name>A0A1F4V2H4_UNCKA</name>
<dbReference type="InterPro" id="IPR013216">
    <property type="entry name" value="Methyltransf_11"/>
</dbReference>
<dbReference type="AlphaFoldDB" id="A0A1F4V2H4"/>
<gene>
    <name evidence="2" type="ORF">A2W32_01085</name>
</gene>
<dbReference type="STRING" id="1802610.A2W32_01085"/>
<dbReference type="EMBL" id="MEUT01000021">
    <property type="protein sequence ID" value="OGC51404.1"/>
    <property type="molecule type" value="Genomic_DNA"/>
</dbReference>
<comment type="caution">
    <text evidence="2">The sequence shown here is derived from an EMBL/GenBank/DDBJ whole genome shotgun (WGS) entry which is preliminary data.</text>
</comment>
<dbReference type="Pfam" id="PF08241">
    <property type="entry name" value="Methyltransf_11"/>
    <property type="match status" value="1"/>
</dbReference>
<proteinExistence type="predicted"/>
<evidence type="ECO:0000259" key="1">
    <source>
        <dbReference type="Pfam" id="PF08241"/>
    </source>
</evidence>
<reference evidence="2 3" key="1">
    <citation type="journal article" date="2016" name="Nat. Commun.">
        <title>Thousands of microbial genomes shed light on interconnected biogeochemical processes in an aquifer system.</title>
        <authorList>
            <person name="Anantharaman K."/>
            <person name="Brown C.T."/>
            <person name="Hug L.A."/>
            <person name="Sharon I."/>
            <person name="Castelle C.J."/>
            <person name="Probst A.J."/>
            <person name="Thomas B.C."/>
            <person name="Singh A."/>
            <person name="Wilkins M.J."/>
            <person name="Karaoz U."/>
            <person name="Brodie E.L."/>
            <person name="Williams K.H."/>
            <person name="Hubbard S.S."/>
            <person name="Banfield J.F."/>
        </authorList>
    </citation>
    <scope>NUCLEOTIDE SEQUENCE [LARGE SCALE GENOMIC DNA]</scope>
</reference>
<organism evidence="2 3">
    <name type="scientific">candidate division WWE3 bacterium RBG_16_37_10</name>
    <dbReference type="NCBI Taxonomy" id="1802610"/>
    <lineage>
        <taxon>Bacteria</taxon>
        <taxon>Katanobacteria</taxon>
    </lineage>
</organism>
<dbReference type="Proteomes" id="UP000177371">
    <property type="component" value="Unassembled WGS sequence"/>
</dbReference>
<dbReference type="Gene3D" id="3.40.50.150">
    <property type="entry name" value="Vaccinia Virus protein VP39"/>
    <property type="match status" value="1"/>
</dbReference>